<dbReference type="Pfam" id="PF22640">
    <property type="entry name" value="ManC_GMP_beta-helix"/>
    <property type="match status" value="1"/>
</dbReference>
<organism evidence="11">
    <name type="scientific">mine drainage metagenome</name>
    <dbReference type="NCBI Taxonomy" id="410659"/>
    <lineage>
        <taxon>unclassified sequences</taxon>
        <taxon>metagenomes</taxon>
        <taxon>ecological metagenomes</taxon>
    </lineage>
</organism>
<dbReference type="SUPFAM" id="SSF51182">
    <property type="entry name" value="RmlC-like cupins"/>
    <property type="match status" value="1"/>
</dbReference>
<dbReference type="Gene3D" id="2.60.120.10">
    <property type="entry name" value="Jelly Rolls"/>
    <property type="match status" value="1"/>
</dbReference>
<evidence type="ECO:0000313" key="11">
    <source>
        <dbReference type="EMBL" id="CBH96341.1"/>
    </source>
</evidence>
<evidence type="ECO:0000256" key="3">
    <source>
        <dbReference type="ARBA" id="ARBA00022679"/>
    </source>
</evidence>
<dbReference type="GO" id="GO:0004475">
    <property type="term" value="F:mannose-1-phosphate guanylyltransferase (GTP) activity"/>
    <property type="evidence" value="ECO:0007669"/>
    <property type="project" value="UniProtKB-EC"/>
</dbReference>
<dbReference type="AlphaFoldDB" id="E6PN39"/>
<proteinExistence type="inferred from homology"/>
<dbReference type="InterPro" id="IPR029044">
    <property type="entry name" value="Nucleotide-diphossugar_trans"/>
</dbReference>
<dbReference type="InterPro" id="IPR051161">
    <property type="entry name" value="Mannose-6P_isomerase_type2"/>
</dbReference>
<keyword evidence="11" id="KW-0413">Isomerase</keyword>
<feature type="domain" description="Nucleotidyl transferase" evidence="8">
    <location>
        <begin position="7"/>
        <end position="292"/>
    </location>
</feature>
<dbReference type="GO" id="GO:0016853">
    <property type="term" value="F:isomerase activity"/>
    <property type="evidence" value="ECO:0007669"/>
    <property type="project" value="UniProtKB-KW"/>
</dbReference>
<dbReference type="GO" id="GO:0000271">
    <property type="term" value="P:polysaccharide biosynthetic process"/>
    <property type="evidence" value="ECO:0007669"/>
    <property type="project" value="InterPro"/>
</dbReference>
<dbReference type="EC" id="2.7.7.13" evidence="2"/>
<dbReference type="InterPro" id="IPR006375">
    <property type="entry name" value="Man1P_GuaTrfase/Man6P_Isoase"/>
</dbReference>
<keyword evidence="3 11" id="KW-0808">Transferase</keyword>
<evidence type="ECO:0000259" key="8">
    <source>
        <dbReference type="Pfam" id="PF00483"/>
    </source>
</evidence>
<evidence type="ECO:0000256" key="5">
    <source>
        <dbReference type="ARBA" id="ARBA00022741"/>
    </source>
</evidence>
<dbReference type="NCBIfam" id="TIGR01479">
    <property type="entry name" value="GMP_PMI"/>
    <property type="match status" value="1"/>
</dbReference>
<dbReference type="InterPro" id="IPR054566">
    <property type="entry name" value="ManC/GMP-like_b-helix"/>
</dbReference>
<keyword evidence="6" id="KW-0342">GTP-binding</keyword>
<dbReference type="PANTHER" id="PTHR46390">
    <property type="entry name" value="MANNOSE-1-PHOSPHATE GUANYLYLTRANSFERASE"/>
    <property type="match status" value="1"/>
</dbReference>
<evidence type="ECO:0000259" key="9">
    <source>
        <dbReference type="Pfam" id="PF01050"/>
    </source>
</evidence>
<evidence type="ECO:0000256" key="7">
    <source>
        <dbReference type="ARBA" id="ARBA00047343"/>
    </source>
</evidence>
<dbReference type="InterPro" id="IPR049577">
    <property type="entry name" value="GMPP_N"/>
</dbReference>
<dbReference type="Pfam" id="PF00483">
    <property type="entry name" value="NTP_transferase"/>
    <property type="match status" value="1"/>
</dbReference>
<dbReference type="CDD" id="cd02213">
    <property type="entry name" value="cupin_PMI_typeII_C"/>
    <property type="match status" value="1"/>
</dbReference>
<dbReference type="SUPFAM" id="SSF53448">
    <property type="entry name" value="Nucleotide-diphospho-sugar transferases"/>
    <property type="match status" value="1"/>
</dbReference>
<dbReference type="Pfam" id="PF01050">
    <property type="entry name" value="MannoseP_isomer"/>
    <property type="match status" value="1"/>
</dbReference>
<comment type="caution">
    <text evidence="11">The sequence shown here is derived from an EMBL/GenBank/DDBJ whole genome shotgun (WGS) entry which is preliminary data.</text>
</comment>
<keyword evidence="5" id="KW-0547">Nucleotide-binding</keyword>
<dbReference type="GO" id="GO:0005525">
    <property type="term" value="F:GTP binding"/>
    <property type="evidence" value="ECO:0007669"/>
    <property type="project" value="UniProtKB-KW"/>
</dbReference>
<comment type="catalytic activity">
    <reaction evidence="7">
        <text>alpha-D-mannose 1-phosphate + GTP + H(+) = GDP-alpha-D-mannose + diphosphate</text>
        <dbReference type="Rhea" id="RHEA:15229"/>
        <dbReference type="ChEBI" id="CHEBI:15378"/>
        <dbReference type="ChEBI" id="CHEBI:33019"/>
        <dbReference type="ChEBI" id="CHEBI:37565"/>
        <dbReference type="ChEBI" id="CHEBI:57527"/>
        <dbReference type="ChEBI" id="CHEBI:58409"/>
        <dbReference type="EC" id="2.7.7.13"/>
    </reaction>
</comment>
<dbReference type="GO" id="GO:0009298">
    <property type="term" value="P:GDP-mannose biosynthetic process"/>
    <property type="evidence" value="ECO:0007669"/>
    <property type="project" value="TreeGrafter"/>
</dbReference>
<dbReference type="InterPro" id="IPR011051">
    <property type="entry name" value="RmlC_Cupin_sf"/>
</dbReference>
<dbReference type="InterPro" id="IPR014710">
    <property type="entry name" value="RmlC-like_jellyroll"/>
</dbReference>
<evidence type="ECO:0000256" key="6">
    <source>
        <dbReference type="ARBA" id="ARBA00023134"/>
    </source>
</evidence>
<feature type="domain" description="Mannose-6-phosphate isomerase type II C-terminal" evidence="9">
    <location>
        <begin position="359"/>
        <end position="473"/>
    </location>
</feature>
<dbReference type="FunFam" id="2.60.120.10:FF:000032">
    <property type="entry name" value="Mannose-1-phosphate guanylyltransferase/mannose-6-phosphate isomerase"/>
    <property type="match status" value="1"/>
</dbReference>
<dbReference type="Gene3D" id="3.90.550.10">
    <property type="entry name" value="Spore Coat Polysaccharide Biosynthesis Protein SpsA, Chain A"/>
    <property type="match status" value="1"/>
</dbReference>
<evidence type="ECO:0000259" key="10">
    <source>
        <dbReference type="Pfam" id="PF22640"/>
    </source>
</evidence>
<dbReference type="FunFam" id="3.90.550.10:FF:000046">
    <property type="entry name" value="Mannose-1-phosphate guanylyltransferase (GDP)"/>
    <property type="match status" value="1"/>
</dbReference>
<gene>
    <name evidence="11" type="primary">epsM</name>
    <name evidence="11" type="ORF">CARN2_2282</name>
</gene>
<dbReference type="PANTHER" id="PTHR46390:SF1">
    <property type="entry name" value="MANNOSE-1-PHOSPHATE GUANYLYLTRANSFERASE"/>
    <property type="match status" value="1"/>
</dbReference>
<evidence type="ECO:0000256" key="1">
    <source>
        <dbReference type="ARBA" id="ARBA00006115"/>
    </source>
</evidence>
<dbReference type="CDD" id="cd02509">
    <property type="entry name" value="GDP-M1P_Guanylyltransferase"/>
    <property type="match status" value="1"/>
</dbReference>
<dbReference type="EMBL" id="CABM01000024">
    <property type="protein sequence ID" value="CBH96341.1"/>
    <property type="molecule type" value="Genomic_DNA"/>
</dbReference>
<evidence type="ECO:0000256" key="4">
    <source>
        <dbReference type="ARBA" id="ARBA00022695"/>
    </source>
</evidence>
<protein>
    <recommendedName>
        <fullName evidence="2">mannose-1-phosphate guanylyltransferase</fullName>
        <ecNumber evidence="2">2.7.7.13</ecNumber>
    </recommendedName>
</protein>
<dbReference type="InterPro" id="IPR001538">
    <property type="entry name" value="Man6P_isomerase-2_C"/>
</dbReference>
<evidence type="ECO:0000256" key="2">
    <source>
        <dbReference type="ARBA" id="ARBA00012387"/>
    </source>
</evidence>
<accession>E6PN39</accession>
<sequence>MTLNILPVLLAGGSGTRLWPLSREKYPKQFLNLVDERSLLQNTALRAASLPGMLPPLALCGEAHRFVVAEQLREAGIERAKVMLEPQARGTAPAAACAALWASKHHGGDTVVLLLPADQIVADLAAFAQAVETALLVAQAEHLVCFGVKPVRAETGFGYLHKGAPLALVNLPTQAWSIEQFIEKPDAIRAQAFVGSGEYYWNGGMFAFRTDVFLAELARLEPAMAQACEQAVTLSTDERDFLRLDANTFAQARNDSIDYAVMERTDKAALVPLDAGWDDVGSWRFLQEVNTPDADGNVSTGDVLLEQCRGSSAYADSGLLAMIGLEDVVVVTTSDAVLVANKAHLQDVKTVVERLKRAGRNEAREHPRVYRPWGWYETVAHGQRFLVKHILVKPGGKLSLQMHHHRAEHWTVVRGVARVVCGDQDQLLAEDQSTYIPLGHKHRLENPGKIDLELIEVQSGSYLDEDDIVRFDDQYGREGAG</sequence>
<comment type="similarity">
    <text evidence="1">Belongs to the mannose-6-phosphate isomerase type 2 family.</text>
</comment>
<reference evidence="11" key="1">
    <citation type="submission" date="2009-10" db="EMBL/GenBank/DDBJ databases">
        <title>Diversity of trophic interactions inside an arsenic-rich microbial ecosystem.</title>
        <authorList>
            <person name="Bertin P.N."/>
            <person name="Heinrich-Salmeron A."/>
            <person name="Pelletier E."/>
            <person name="Goulhen-Chollet F."/>
            <person name="Arsene-Ploetze F."/>
            <person name="Gallien S."/>
            <person name="Calteau A."/>
            <person name="Vallenet D."/>
            <person name="Casiot C."/>
            <person name="Chane-Woon-Ming B."/>
            <person name="Giloteaux L."/>
            <person name="Barakat M."/>
            <person name="Bonnefoy V."/>
            <person name="Bruneel O."/>
            <person name="Chandler M."/>
            <person name="Cleiss J."/>
            <person name="Duran R."/>
            <person name="Elbaz-Poulichet F."/>
            <person name="Fonknechten N."/>
            <person name="Lauga B."/>
            <person name="Mornico D."/>
            <person name="Ortet P."/>
            <person name="Schaeffer C."/>
            <person name="Siguier P."/>
            <person name="Alexander Thil Smith A."/>
            <person name="Van Dorsselaer A."/>
            <person name="Weissenbach J."/>
            <person name="Medigue C."/>
            <person name="Le Paslier D."/>
        </authorList>
    </citation>
    <scope>NUCLEOTIDE SEQUENCE</scope>
</reference>
<feature type="domain" description="MannoseP isomerase/GMP-like beta-helix" evidence="10">
    <location>
        <begin position="310"/>
        <end position="355"/>
    </location>
</feature>
<dbReference type="InterPro" id="IPR005835">
    <property type="entry name" value="NTP_transferase_dom"/>
</dbReference>
<name>E6PN39_9ZZZZ</name>
<keyword evidence="4 11" id="KW-0548">Nucleotidyltransferase</keyword>